<dbReference type="EMBL" id="QXQA01000004">
    <property type="protein sequence ID" value="RIX53711.1"/>
    <property type="molecule type" value="Genomic_DNA"/>
</dbReference>
<gene>
    <name evidence="7" type="ORF">D3P08_09845</name>
</gene>
<dbReference type="AlphaFoldDB" id="A0A3A1V1M3"/>
<sequence length="175" mass="20389">MDFRYPIGKFAHNGDITADQRQAWIQDLEELPGLLRQAVDGLTEEQLAAPYRDGGWTIRQVVHHVADSHMHSYIRFKLALTEENPTIKPYEEGLWAELSDTDEEPVETSLQLLDALHRRWVTLLRSMTEEQFSRTFYHPGSQTSIRLDRNIGLYSWHGKHHLAHITGLKSRMNWT</sequence>
<dbReference type="InterPro" id="IPR023774">
    <property type="entry name" value="Put_metal_dep_hydrolase_YfiT"/>
</dbReference>
<reference evidence="7 8" key="1">
    <citation type="submission" date="2018-09" db="EMBL/GenBank/DDBJ databases">
        <title>Paenibacillus aracenensis nov. sp. isolated from a cave in southern Spain.</title>
        <authorList>
            <person name="Jurado V."/>
            <person name="Gutierrez-Patricio S."/>
            <person name="Gonzalez-Pimentel J.L."/>
            <person name="Miller A.Z."/>
            <person name="Laiz L."/>
            <person name="Saiz-Jimenez C."/>
        </authorList>
    </citation>
    <scope>NUCLEOTIDE SEQUENCE [LARGE SCALE GENOMIC DNA]</scope>
    <source>
        <strain evidence="7 8">DSM 22867</strain>
    </source>
</reference>
<dbReference type="GO" id="GO:0016787">
    <property type="term" value="F:hydrolase activity"/>
    <property type="evidence" value="ECO:0007669"/>
    <property type="project" value="UniProtKB-UniRule"/>
</dbReference>
<dbReference type="Proteomes" id="UP000266482">
    <property type="component" value="Unassembled WGS sequence"/>
</dbReference>
<keyword evidence="4 5" id="KW-0862">Zinc</keyword>
<evidence type="ECO:0000256" key="1">
    <source>
        <dbReference type="ARBA" id="ARBA00022490"/>
    </source>
</evidence>
<dbReference type="SUPFAM" id="SSF109854">
    <property type="entry name" value="DinB/YfiT-like putative metalloenzymes"/>
    <property type="match status" value="1"/>
</dbReference>
<dbReference type="GO" id="GO:0005737">
    <property type="term" value="C:cytoplasm"/>
    <property type="evidence" value="ECO:0007669"/>
    <property type="project" value="UniProtKB-SubCell"/>
</dbReference>
<evidence type="ECO:0000256" key="2">
    <source>
        <dbReference type="ARBA" id="ARBA00022723"/>
    </source>
</evidence>
<dbReference type="HAMAP" id="MF_01256">
    <property type="entry name" value="YfiT_hydrol"/>
    <property type="match status" value="1"/>
</dbReference>
<accession>A0A3A1V1M3</accession>
<dbReference type="Gene3D" id="1.20.120.450">
    <property type="entry name" value="dinb family like domain"/>
    <property type="match status" value="1"/>
</dbReference>
<dbReference type="OrthoDB" id="9796039at2"/>
<comment type="function">
    <text evidence="5">Possible metal-dependent hydrolase.</text>
</comment>
<dbReference type="InterPro" id="IPR024775">
    <property type="entry name" value="DinB-like"/>
</dbReference>
<dbReference type="NCBIfam" id="NF009807">
    <property type="entry name" value="PRK13291.1"/>
    <property type="match status" value="1"/>
</dbReference>
<keyword evidence="1 5" id="KW-0963">Cytoplasm</keyword>
<comment type="subunit">
    <text evidence="5">Homodimer.</text>
</comment>
<feature type="domain" description="DinB-like" evidence="6">
    <location>
        <begin position="28"/>
        <end position="165"/>
    </location>
</feature>
<protein>
    <recommendedName>
        <fullName evidence="5">Putative metal-dependent hydrolase D3P08_09845</fullName>
        <ecNumber evidence="5">3.-.-.-</ecNumber>
    </recommendedName>
</protein>
<dbReference type="EC" id="3.-.-.-" evidence="5"/>
<feature type="binding site" evidence="5">
    <location>
        <position position="161"/>
    </location>
    <ligand>
        <name>Zn(2+)</name>
        <dbReference type="ChEBI" id="CHEBI:29105"/>
    </ligand>
</feature>
<evidence type="ECO:0000256" key="3">
    <source>
        <dbReference type="ARBA" id="ARBA00022801"/>
    </source>
</evidence>
<evidence type="ECO:0000256" key="4">
    <source>
        <dbReference type="ARBA" id="ARBA00022833"/>
    </source>
</evidence>
<feature type="binding site" evidence="5">
    <location>
        <position position="64"/>
    </location>
    <ligand>
        <name>Zn(2+)</name>
        <dbReference type="ChEBI" id="CHEBI:29105"/>
    </ligand>
</feature>
<comment type="cofactor">
    <cofactor evidence="5">
        <name>Zn(2+)</name>
        <dbReference type="ChEBI" id="CHEBI:29105"/>
    </cofactor>
    <text evidence="5">Binds 1 zinc ion per subunit.</text>
</comment>
<keyword evidence="3 5" id="KW-0378">Hydrolase</keyword>
<evidence type="ECO:0000313" key="7">
    <source>
        <dbReference type="EMBL" id="RIX53711.1"/>
    </source>
</evidence>
<comment type="caution">
    <text evidence="7">The sequence shown here is derived from an EMBL/GenBank/DDBJ whole genome shotgun (WGS) entry which is preliminary data.</text>
</comment>
<evidence type="ECO:0000256" key="5">
    <source>
        <dbReference type="HAMAP-Rule" id="MF_01256"/>
    </source>
</evidence>
<dbReference type="GO" id="GO:0008270">
    <property type="term" value="F:zinc ion binding"/>
    <property type="evidence" value="ECO:0007669"/>
    <property type="project" value="UniProtKB-UniRule"/>
</dbReference>
<keyword evidence="2 5" id="KW-0479">Metal-binding</keyword>
<dbReference type="RefSeq" id="WP_119599449.1">
    <property type="nucleotide sequence ID" value="NZ_QXQA01000004.1"/>
</dbReference>
<comment type="similarity">
    <text evidence="5">Belongs to the metal hydrolase YfiT family.</text>
</comment>
<organism evidence="7 8">
    <name type="scientific">Paenibacillus nanensis</name>
    <dbReference type="NCBI Taxonomy" id="393251"/>
    <lineage>
        <taxon>Bacteria</taxon>
        <taxon>Bacillati</taxon>
        <taxon>Bacillota</taxon>
        <taxon>Bacilli</taxon>
        <taxon>Bacillales</taxon>
        <taxon>Paenibacillaceae</taxon>
        <taxon>Paenibacillus</taxon>
    </lineage>
</organism>
<dbReference type="InterPro" id="IPR034660">
    <property type="entry name" value="DinB/YfiT-like"/>
</dbReference>
<name>A0A3A1V1M3_9BACL</name>
<comment type="subcellular location">
    <subcellularLocation>
        <location evidence="5">Cytoplasm</location>
    </subcellularLocation>
</comment>
<dbReference type="Pfam" id="PF12867">
    <property type="entry name" value="DinB_2"/>
    <property type="match status" value="1"/>
</dbReference>
<proteinExistence type="inferred from homology"/>
<evidence type="ECO:0000313" key="8">
    <source>
        <dbReference type="Proteomes" id="UP000266482"/>
    </source>
</evidence>
<feature type="binding site" evidence="5">
    <location>
        <position position="157"/>
    </location>
    <ligand>
        <name>Zn(2+)</name>
        <dbReference type="ChEBI" id="CHEBI:29105"/>
    </ligand>
</feature>
<evidence type="ECO:0000259" key="6">
    <source>
        <dbReference type="Pfam" id="PF12867"/>
    </source>
</evidence>
<keyword evidence="8" id="KW-1185">Reference proteome</keyword>